<dbReference type="eggNOG" id="COG3415">
    <property type="taxonomic scope" value="Bacteria"/>
</dbReference>
<evidence type="ECO:0000313" key="3">
    <source>
        <dbReference type="EMBL" id="EGJ31281.1"/>
    </source>
</evidence>
<dbReference type="InterPro" id="IPR009057">
    <property type="entry name" value="Homeodomain-like_sf"/>
</dbReference>
<dbReference type="EMBL" id="GL890840">
    <property type="protein sequence ID" value="EGJ33935.1"/>
    <property type="molecule type" value="Genomic_DNA"/>
</dbReference>
<gene>
    <name evidence="5" type="ORF">LYNGBM3L_20300</name>
    <name evidence="4" type="ORF">LYNGBM3L_34640</name>
    <name evidence="3" type="ORF">LYNGBM3L_41440</name>
    <name evidence="2" type="ORF">LYNGBM3L_64240</name>
</gene>
<evidence type="ECO:0000313" key="2">
    <source>
        <dbReference type="EMBL" id="EGJ29143.1"/>
    </source>
</evidence>
<dbReference type="InterPro" id="IPR002622">
    <property type="entry name" value="Transposase_14"/>
</dbReference>
<sequence length="199" mass="23410">MPYSLDFRKKVINYIEKGGKITEAAKVFGIGRATIYKWLNRSELKANKVERRQRKLDWKALEQDVKENPDAKLIERAKKFGVRPSAILYALKKMKITRKKKELRYRERDRKERIKYLRALRELIKISGIKSLVFIDESGFDKIQSCLYGWSKKGKKLYGEQTGKRIKRENLVAGRRKKSKDLIAPCLVVVLMQKYLKDG</sequence>
<dbReference type="EMBL" id="GL890940">
    <property type="protein sequence ID" value="EGJ31281.1"/>
    <property type="molecule type" value="Genomic_DNA"/>
</dbReference>
<name>F4XMM6_9CYAN</name>
<proteinExistence type="predicted"/>
<dbReference type="PANTHER" id="PTHR46564:SF1">
    <property type="entry name" value="TRANSPOSASE"/>
    <property type="match status" value="1"/>
</dbReference>
<dbReference type="AlphaFoldDB" id="F4XMM6"/>
<evidence type="ECO:0000313" key="4">
    <source>
        <dbReference type="EMBL" id="EGJ33500.1"/>
    </source>
</evidence>
<dbReference type="EMBL" id="GL890848">
    <property type="protein sequence ID" value="EGJ33500.1"/>
    <property type="molecule type" value="Genomic_DNA"/>
</dbReference>
<dbReference type="Proteomes" id="UP000003959">
    <property type="component" value="Unassembled WGS sequence"/>
</dbReference>
<feature type="domain" description="Transposase Synechocystis PCC 6803" evidence="1">
    <location>
        <begin position="1"/>
        <end position="115"/>
    </location>
</feature>
<reference evidence="6" key="1">
    <citation type="journal article" date="2011" name="Proc. Natl. Acad. Sci. U.S.A.">
        <title>Genomic insights into the physiology and ecology of the marine filamentous cyanobacterium Lyngbya majuscula.</title>
        <authorList>
            <person name="Jones A.C."/>
            <person name="Monroe E.A."/>
            <person name="Podell S."/>
            <person name="Hess W.R."/>
            <person name="Klages S."/>
            <person name="Esquenazi E."/>
            <person name="Niessen S."/>
            <person name="Hoover H."/>
            <person name="Rothmann M."/>
            <person name="Lasken R.S."/>
            <person name="Yates J.R.III."/>
            <person name="Reinhardt R."/>
            <person name="Kube M."/>
            <person name="Burkart M.D."/>
            <person name="Allen E.E."/>
            <person name="Dorrestein P.C."/>
            <person name="Gerwick W.H."/>
            <person name="Gerwick L."/>
        </authorList>
    </citation>
    <scope>NUCLEOTIDE SEQUENCE [LARGE SCALE GENOMIC DNA]</scope>
    <source>
        <strain evidence="6">3L</strain>
    </source>
</reference>
<dbReference type="Pfam" id="PF01710">
    <property type="entry name" value="HTH_Tnp_IS630"/>
    <property type="match status" value="1"/>
</dbReference>
<organism evidence="5 6">
    <name type="scientific">Moorena producens 3L</name>
    <dbReference type="NCBI Taxonomy" id="489825"/>
    <lineage>
        <taxon>Bacteria</taxon>
        <taxon>Bacillati</taxon>
        <taxon>Cyanobacteriota</taxon>
        <taxon>Cyanophyceae</taxon>
        <taxon>Coleofasciculales</taxon>
        <taxon>Coleofasciculaceae</taxon>
        <taxon>Moorena</taxon>
    </lineage>
</organism>
<dbReference type="HOGENOM" id="CLU_056788_1_4_3"/>
<dbReference type="SUPFAM" id="SSF46689">
    <property type="entry name" value="Homeodomain-like"/>
    <property type="match status" value="1"/>
</dbReference>
<keyword evidence="6" id="KW-1185">Reference proteome</keyword>
<evidence type="ECO:0000259" key="1">
    <source>
        <dbReference type="Pfam" id="PF01710"/>
    </source>
</evidence>
<evidence type="ECO:0000313" key="6">
    <source>
        <dbReference type="Proteomes" id="UP000003959"/>
    </source>
</evidence>
<protein>
    <submittedName>
        <fullName evidence="5">Transposase</fullName>
    </submittedName>
</protein>
<accession>F4XMM6</accession>
<dbReference type="Gene3D" id="1.10.10.60">
    <property type="entry name" value="Homeodomain-like"/>
    <property type="match status" value="1"/>
</dbReference>
<dbReference type="PANTHER" id="PTHR46564">
    <property type="entry name" value="TRANSPOSASE"/>
    <property type="match status" value="1"/>
</dbReference>
<evidence type="ECO:0000313" key="5">
    <source>
        <dbReference type="EMBL" id="EGJ33935.1"/>
    </source>
</evidence>
<dbReference type="EMBL" id="GL890970">
    <property type="protein sequence ID" value="EGJ29143.1"/>
    <property type="molecule type" value="Genomic_DNA"/>
</dbReference>
<reference evidence="5" key="2">
    <citation type="journal article" date="2011" name="Proc. Natl. Acad. Sci. U.S.A.">
        <title>Genomic insights into the physiology and ecology of the marine filamentous cyanobacterium Lyngbya majuscula.</title>
        <authorList>
            <person name="Jones A.C."/>
            <person name="Monroe E.A."/>
            <person name="Podell S."/>
            <person name="Hess W.R."/>
            <person name="Klages S."/>
            <person name="Esquenazi E."/>
            <person name="Niessen S."/>
            <person name="Hoover H."/>
            <person name="Rothmann M."/>
            <person name="Lasken R.S."/>
            <person name="Yates J.R.III."/>
            <person name="Reinhardt R."/>
            <person name="Kube M."/>
            <person name="Burkart M.D."/>
            <person name="Allen E.E."/>
            <person name="Dorrestein P.C."/>
            <person name="Gerwick W.H."/>
            <person name="Gerwick L."/>
        </authorList>
    </citation>
    <scope>NUCLEOTIDE SEQUENCE</scope>
    <source>
        <strain evidence="5">3L</strain>
    </source>
</reference>